<reference evidence="1 2" key="1">
    <citation type="journal article" date="2022" name="G3 (Bethesda)">
        <title>Evaluating Illumina-, Nanopore-, and PacBio-based genome assembly strategies with the bald notothen, Trematomus borchgrevinki.</title>
        <authorList>
            <person name="Rayamajhi N."/>
            <person name="Cheng C.C."/>
            <person name="Catchen J.M."/>
        </authorList>
    </citation>
    <scope>NUCLEOTIDE SEQUENCE [LARGE SCALE GENOMIC DNA]</scope>
    <source>
        <strain evidence="1">AGRC-2024</strain>
    </source>
</reference>
<evidence type="ECO:0000313" key="1">
    <source>
        <dbReference type="EMBL" id="KAL3054818.1"/>
    </source>
</evidence>
<comment type="caution">
    <text evidence="1">The sequence shown here is derived from an EMBL/GenBank/DDBJ whole genome shotgun (WGS) entry which is preliminary data.</text>
</comment>
<organism evidence="1 2">
    <name type="scientific">Pagothenia borchgrevinki</name>
    <name type="common">Bald rockcod</name>
    <name type="synonym">Trematomus borchgrevinki</name>
    <dbReference type="NCBI Taxonomy" id="8213"/>
    <lineage>
        <taxon>Eukaryota</taxon>
        <taxon>Metazoa</taxon>
        <taxon>Chordata</taxon>
        <taxon>Craniata</taxon>
        <taxon>Vertebrata</taxon>
        <taxon>Euteleostomi</taxon>
        <taxon>Actinopterygii</taxon>
        <taxon>Neopterygii</taxon>
        <taxon>Teleostei</taxon>
        <taxon>Neoteleostei</taxon>
        <taxon>Acanthomorphata</taxon>
        <taxon>Eupercaria</taxon>
        <taxon>Perciformes</taxon>
        <taxon>Notothenioidei</taxon>
        <taxon>Nototheniidae</taxon>
        <taxon>Pagothenia</taxon>
    </lineage>
</organism>
<name>A0ABD2GMB8_PAGBO</name>
<dbReference type="EMBL" id="JBIYXZ010002077">
    <property type="protein sequence ID" value="KAL3054818.1"/>
    <property type="molecule type" value="Genomic_DNA"/>
</dbReference>
<gene>
    <name evidence="1" type="ORF">OYC64_017703</name>
</gene>
<accession>A0ABD2GMB8</accession>
<dbReference type="Proteomes" id="UP001619887">
    <property type="component" value="Unassembled WGS sequence"/>
</dbReference>
<reference evidence="1 2" key="2">
    <citation type="journal article" date="2024" name="G3 (Bethesda)">
        <title>The genome of the cryopelagic Antarctic bald notothen, Trematomus borchgrevinki.</title>
        <authorList>
            <person name="Rayamajhi N."/>
            <person name="Rivera-Colon A.G."/>
            <person name="Minhas B.F."/>
            <person name="Cheng C.C."/>
            <person name="Catchen J.M."/>
        </authorList>
    </citation>
    <scope>NUCLEOTIDE SEQUENCE [LARGE SCALE GENOMIC DNA]</scope>
    <source>
        <strain evidence="1">AGRC-2024</strain>
    </source>
</reference>
<evidence type="ECO:0000313" key="2">
    <source>
        <dbReference type="Proteomes" id="UP001619887"/>
    </source>
</evidence>
<sequence>MKVHCLPKGLRTISVPLLDPAASCCCQTHAVNTRFGQTTGLFSSPHFLIESRSRAPASCDASESLVN</sequence>
<dbReference type="AlphaFoldDB" id="A0ABD2GMB8"/>
<keyword evidence="2" id="KW-1185">Reference proteome</keyword>
<proteinExistence type="predicted"/>
<protein>
    <submittedName>
        <fullName evidence="1">Uncharacterized protein</fullName>
    </submittedName>
</protein>